<evidence type="ECO:0000313" key="2">
    <source>
        <dbReference type="EMBL" id="CAJ0968479.1"/>
    </source>
</evidence>
<organism evidence="2 3">
    <name type="scientific">Ranitomeya imitator</name>
    <name type="common">mimic poison frog</name>
    <dbReference type="NCBI Taxonomy" id="111125"/>
    <lineage>
        <taxon>Eukaryota</taxon>
        <taxon>Metazoa</taxon>
        <taxon>Chordata</taxon>
        <taxon>Craniata</taxon>
        <taxon>Vertebrata</taxon>
        <taxon>Euteleostomi</taxon>
        <taxon>Amphibia</taxon>
        <taxon>Batrachia</taxon>
        <taxon>Anura</taxon>
        <taxon>Neobatrachia</taxon>
        <taxon>Hyloidea</taxon>
        <taxon>Dendrobatidae</taxon>
        <taxon>Dendrobatinae</taxon>
        <taxon>Ranitomeya</taxon>
    </lineage>
</organism>
<gene>
    <name evidence="2" type="ORF">RIMI_LOCUS23128448</name>
</gene>
<comment type="caution">
    <text evidence="2">The sequence shown here is derived from an EMBL/GenBank/DDBJ whole genome shotgun (WGS) entry which is preliminary data.</text>
</comment>
<reference evidence="2" key="1">
    <citation type="submission" date="2023-07" db="EMBL/GenBank/DDBJ databases">
        <authorList>
            <person name="Stuckert A."/>
        </authorList>
    </citation>
    <scope>NUCLEOTIDE SEQUENCE</scope>
</reference>
<proteinExistence type="predicted"/>
<keyword evidence="3" id="KW-1185">Reference proteome</keyword>
<feature type="compositionally biased region" description="Low complexity" evidence="1">
    <location>
        <begin position="16"/>
        <end position="26"/>
    </location>
</feature>
<name>A0ABN9MSS4_9NEOB</name>
<evidence type="ECO:0000313" key="3">
    <source>
        <dbReference type="Proteomes" id="UP001176940"/>
    </source>
</evidence>
<accession>A0ABN9MSS4</accession>
<sequence>MDYPFILTLHHHRQLPHQQRQPCQQRDSAKTHVPHSLSARTKHPNAAQIHVHPFAVQIHVHQLFVKIHANKLIPASNKAMFVKKDANVEGSDKNISVPMKPQH</sequence>
<protein>
    <submittedName>
        <fullName evidence="2">Uncharacterized protein</fullName>
    </submittedName>
</protein>
<evidence type="ECO:0000256" key="1">
    <source>
        <dbReference type="SAM" id="MobiDB-lite"/>
    </source>
</evidence>
<feature type="region of interest" description="Disordered" evidence="1">
    <location>
        <begin position="16"/>
        <end position="44"/>
    </location>
</feature>
<dbReference type="EMBL" id="CAUEEQ010079309">
    <property type="protein sequence ID" value="CAJ0968479.1"/>
    <property type="molecule type" value="Genomic_DNA"/>
</dbReference>
<dbReference type="Proteomes" id="UP001176940">
    <property type="component" value="Unassembled WGS sequence"/>
</dbReference>